<dbReference type="Pfam" id="PF20517">
    <property type="entry name" value="TMEM127"/>
    <property type="match status" value="1"/>
</dbReference>
<dbReference type="Proteomes" id="UP000245119">
    <property type="component" value="Linkage Group LG5"/>
</dbReference>
<dbReference type="InterPro" id="IPR033331">
    <property type="entry name" value="TMEM127"/>
</dbReference>
<evidence type="ECO:0000313" key="5">
    <source>
        <dbReference type="Proteomes" id="UP000245119"/>
    </source>
</evidence>
<organism evidence="4 5">
    <name type="scientific">Pomacea canaliculata</name>
    <name type="common">Golden apple snail</name>
    <dbReference type="NCBI Taxonomy" id="400727"/>
    <lineage>
        <taxon>Eukaryota</taxon>
        <taxon>Metazoa</taxon>
        <taxon>Spiralia</taxon>
        <taxon>Lophotrochozoa</taxon>
        <taxon>Mollusca</taxon>
        <taxon>Gastropoda</taxon>
        <taxon>Caenogastropoda</taxon>
        <taxon>Architaenioglossa</taxon>
        <taxon>Ampullarioidea</taxon>
        <taxon>Ampullariidae</taxon>
        <taxon>Pomacea</taxon>
    </lineage>
</organism>
<dbReference type="STRING" id="400727.A0A2T7PBL7"/>
<sequence length="321" mass="35963">MSACATSNGATPSGRESSGSRRSTSSSRDSNSSSRRSHSSGRSRSRHRRSHGSSRRSSRHHSRQRHNKHRERNFPSALCSMVAIVILSTAMAEPRWIRIENGSCRVSEGKLTYLGAFQFLYNGHFVENVHTVSDMDQKSITVFTDYKYGPLESDCMFNCITDRGVLLFKAVIAFTFMAIICSLCSFLIDLIGPSQRFFKLIRRSSIFNVITVILCVVVTLFMYWITVVVLTLQQEVESTEVQVSFDVSFYLITAAGVTSVVAVAFSCLRRYPLTENEAPTARTILDDQFNEDTENLLSLPPPTFHNLSPMAHLPPPPPYTP</sequence>
<dbReference type="OrthoDB" id="10030622at2759"/>
<keyword evidence="2" id="KW-0472">Membrane</keyword>
<feature type="region of interest" description="Disordered" evidence="1">
    <location>
        <begin position="1"/>
        <end position="72"/>
    </location>
</feature>
<evidence type="ECO:0000259" key="3">
    <source>
        <dbReference type="Pfam" id="PF20517"/>
    </source>
</evidence>
<dbReference type="GO" id="GO:0008285">
    <property type="term" value="P:negative regulation of cell population proliferation"/>
    <property type="evidence" value="ECO:0007669"/>
    <property type="project" value="InterPro"/>
</dbReference>
<feature type="transmembrane region" description="Helical" evidence="2">
    <location>
        <begin position="166"/>
        <end position="188"/>
    </location>
</feature>
<name>A0A2T7PBL7_POMCA</name>
<keyword evidence="2" id="KW-0812">Transmembrane</keyword>
<dbReference type="Gene3D" id="1.20.140.150">
    <property type="match status" value="1"/>
</dbReference>
<comment type="caution">
    <text evidence="4">The sequence shown here is derived from an EMBL/GenBank/DDBJ whole genome shotgun (WGS) entry which is preliminary data.</text>
</comment>
<feature type="transmembrane region" description="Helical" evidence="2">
    <location>
        <begin position="73"/>
        <end position="92"/>
    </location>
</feature>
<dbReference type="EMBL" id="PZQS01000005">
    <property type="protein sequence ID" value="PVD30802.1"/>
    <property type="molecule type" value="Genomic_DNA"/>
</dbReference>
<protein>
    <recommendedName>
        <fullName evidence="3">Transmembrane protein 127 transmembrane region domain-containing protein</fullName>
    </recommendedName>
</protein>
<dbReference type="PANTHER" id="PTHR28358">
    <property type="entry name" value="TRANSMEMBRANE PROTEIN 127"/>
    <property type="match status" value="1"/>
</dbReference>
<dbReference type="AlphaFoldDB" id="A0A2T7PBL7"/>
<feature type="transmembrane region" description="Helical" evidence="2">
    <location>
        <begin position="209"/>
        <end position="232"/>
    </location>
</feature>
<feature type="compositionally biased region" description="Low complexity" evidence="1">
    <location>
        <begin position="13"/>
        <end position="34"/>
    </location>
</feature>
<gene>
    <name evidence="4" type="ORF">C0Q70_10077</name>
</gene>
<feature type="transmembrane region" description="Helical" evidence="2">
    <location>
        <begin position="247"/>
        <end position="268"/>
    </location>
</feature>
<reference evidence="4 5" key="1">
    <citation type="submission" date="2018-04" db="EMBL/GenBank/DDBJ databases">
        <title>The genome of golden apple snail Pomacea canaliculata provides insight into stress tolerance and invasive adaptation.</title>
        <authorList>
            <person name="Liu C."/>
            <person name="Liu B."/>
            <person name="Ren Y."/>
            <person name="Zhang Y."/>
            <person name="Wang H."/>
            <person name="Li S."/>
            <person name="Jiang F."/>
            <person name="Yin L."/>
            <person name="Zhang G."/>
            <person name="Qian W."/>
            <person name="Fan W."/>
        </authorList>
    </citation>
    <scope>NUCLEOTIDE SEQUENCE [LARGE SCALE GENOMIC DNA]</scope>
    <source>
        <strain evidence="4">SZHN2017</strain>
        <tissue evidence="4">Muscle</tissue>
    </source>
</reference>
<dbReference type="InterPro" id="IPR046795">
    <property type="entry name" value="TMEM127_TM"/>
</dbReference>
<accession>A0A2T7PBL7</accession>
<evidence type="ECO:0000313" key="4">
    <source>
        <dbReference type="EMBL" id="PVD30802.1"/>
    </source>
</evidence>
<feature type="domain" description="Transmembrane protein 127 transmembrane region" evidence="3">
    <location>
        <begin position="159"/>
        <end position="268"/>
    </location>
</feature>
<dbReference type="GO" id="GO:0016020">
    <property type="term" value="C:membrane"/>
    <property type="evidence" value="ECO:0007669"/>
    <property type="project" value="TreeGrafter"/>
</dbReference>
<keyword evidence="2" id="KW-1133">Transmembrane helix</keyword>
<proteinExistence type="predicted"/>
<evidence type="ECO:0000256" key="1">
    <source>
        <dbReference type="SAM" id="MobiDB-lite"/>
    </source>
</evidence>
<feature type="compositionally biased region" description="Polar residues" evidence="1">
    <location>
        <begin position="1"/>
        <end position="11"/>
    </location>
</feature>
<evidence type="ECO:0000256" key="2">
    <source>
        <dbReference type="SAM" id="Phobius"/>
    </source>
</evidence>
<keyword evidence="5" id="KW-1185">Reference proteome</keyword>
<feature type="compositionally biased region" description="Basic residues" evidence="1">
    <location>
        <begin position="35"/>
        <end position="71"/>
    </location>
</feature>
<dbReference type="PANTHER" id="PTHR28358:SF1">
    <property type="entry name" value="TRANSMEMBRANE PROTEIN 127"/>
    <property type="match status" value="1"/>
</dbReference>
<dbReference type="GO" id="GO:0032007">
    <property type="term" value="P:negative regulation of TOR signaling"/>
    <property type="evidence" value="ECO:0007669"/>
    <property type="project" value="InterPro"/>
</dbReference>